<dbReference type="RefSeq" id="WP_138125131.1">
    <property type="nucleotide sequence ID" value="NZ_SWLG01000005.1"/>
</dbReference>
<organism evidence="1 2">
    <name type="scientific">Exobacillus caeni</name>
    <dbReference type="NCBI Taxonomy" id="2574798"/>
    <lineage>
        <taxon>Bacteria</taxon>
        <taxon>Bacillati</taxon>
        <taxon>Bacillota</taxon>
        <taxon>Bacilli</taxon>
        <taxon>Bacillales</taxon>
        <taxon>Guptibacillaceae</taxon>
        <taxon>Exobacillus</taxon>
    </lineage>
</organism>
<comment type="caution">
    <text evidence="1">The sequence shown here is derived from an EMBL/GenBank/DDBJ whole genome shotgun (WGS) entry which is preliminary data.</text>
</comment>
<dbReference type="InterPro" id="IPR006524">
    <property type="entry name" value="ArpU-like"/>
</dbReference>
<keyword evidence="2" id="KW-1185">Reference proteome</keyword>
<sequence length="151" mass="17832">MGKQLNFNLPEIDREATRDAVEGALERYRMFLLMEPEERLPKVTQTFTLVPPSNTNGFHSSTEDAAVHNVDQELSMQKHIKRIQKAVNRLSYQERGIILKRYMLEDDVFDYEVYNELGMSERKYYRVKGKAFYKLAFMLKIEVMIENEKVS</sequence>
<dbReference type="EMBL" id="SWLG01000005">
    <property type="protein sequence ID" value="TLS37750.1"/>
    <property type="molecule type" value="Genomic_DNA"/>
</dbReference>
<proteinExistence type="predicted"/>
<dbReference type="Proteomes" id="UP000308230">
    <property type="component" value="Unassembled WGS sequence"/>
</dbReference>
<evidence type="ECO:0000313" key="2">
    <source>
        <dbReference type="Proteomes" id="UP000308230"/>
    </source>
</evidence>
<dbReference type="NCBIfam" id="TIGR01637">
    <property type="entry name" value="phage_arpU"/>
    <property type="match status" value="1"/>
</dbReference>
<evidence type="ECO:0000313" key="1">
    <source>
        <dbReference type="EMBL" id="TLS37750.1"/>
    </source>
</evidence>
<reference evidence="1 2" key="1">
    <citation type="submission" date="2019-04" db="EMBL/GenBank/DDBJ databases">
        <title>Bacillus caeni sp. nov., a bacterium isolated from mangrove sediment.</title>
        <authorList>
            <person name="Huang H."/>
            <person name="Mo K."/>
            <person name="Hu Y."/>
        </authorList>
    </citation>
    <scope>NUCLEOTIDE SEQUENCE [LARGE SCALE GENOMIC DNA]</scope>
    <source>
        <strain evidence="1 2">HB172195</strain>
    </source>
</reference>
<accession>A0A5R9F5R7</accession>
<gene>
    <name evidence="1" type="ORF">FCL54_07980</name>
</gene>
<protein>
    <submittedName>
        <fullName evidence="1">ArpU family transcriptional regulator</fullName>
    </submittedName>
</protein>
<dbReference type="OrthoDB" id="1797434at2"/>
<dbReference type="AlphaFoldDB" id="A0A5R9F5R7"/>
<name>A0A5R9F5R7_9BACL</name>